<protein>
    <submittedName>
        <fullName evidence="2">Uncharacterized protein</fullName>
    </submittedName>
</protein>
<dbReference type="AlphaFoldDB" id="A0A267H674"/>
<feature type="compositionally biased region" description="Low complexity" evidence="1">
    <location>
        <begin position="21"/>
        <end position="38"/>
    </location>
</feature>
<name>A0A267H674_9PLAT</name>
<organism evidence="2 3">
    <name type="scientific">Macrostomum lignano</name>
    <dbReference type="NCBI Taxonomy" id="282301"/>
    <lineage>
        <taxon>Eukaryota</taxon>
        <taxon>Metazoa</taxon>
        <taxon>Spiralia</taxon>
        <taxon>Lophotrochozoa</taxon>
        <taxon>Platyhelminthes</taxon>
        <taxon>Rhabditophora</taxon>
        <taxon>Macrostomorpha</taxon>
        <taxon>Macrostomida</taxon>
        <taxon>Macrostomidae</taxon>
        <taxon>Macrostomum</taxon>
    </lineage>
</organism>
<feature type="compositionally biased region" description="Low complexity" evidence="1">
    <location>
        <begin position="97"/>
        <end position="145"/>
    </location>
</feature>
<feature type="region of interest" description="Disordered" evidence="1">
    <location>
        <begin position="1"/>
        <end position="50"/>
    </location>
</feature>
<keyword evidence="3" id="KW-1185">Reference proteome</keyword>
<reference evidence="2 3" key="1">
    <citation type="submission" date="2017-06" db="EMBL/GenBank/DDBJ databases">
        <title>A platform for efficient transgenesis in Macrostomum lignano, a flatworm model organism for stem cell research.</title>
        <authorList>
            <person name="Berezikov E."/>
        </authorList>
    </citation>
    <scope>NUCLEOTIDE SEQUENCE [LARGE SCALE GENOMIC DNA]</scope>
    <source>
        <strain evidence="2">DV1</strain>
        <tissue evidence="2">Whole organism</tissue>
    </source>
</reference>
<evidence type="ECO:0000256" key="1">
    <source>
        <dbReference type="SAM" id="MobiDB-lite"/>
    </source>
</evidence>
<dbReference type="Proteomes" id="UP000215902">
    <property type="component" value="Unassembled WGS sequence"/>
</dbReference>
<dbReference type="EMBL" id="NIVC01000020">
    <property type="protein sequence ID" value="PAA93775.1"/>
    <property type="molecule type" value="Genomic_DNA"/>
</dbReference>
<sequence>MSSSGVQQPRQDRLSSRGQRQHPQQQQQPHLMQQPELQEQQERRRPSRWRFFCLGRRKAAAASAATTAPIASNSAVQAADRPALLQAGRGGSGSSEGGVQRQSQAADAQSATRQSLRVAPSGRARGSAAGAGLRRASRSTAAGTAVPLPSLAEQRSIWPTLDGSLMHRRS</sequence>
<accession>A0A267H674</accession>
<gene>
    <name evidence="2" type="ORF">BOX15_Mlig025079g2</name>
</gene>
<evidence type="ECO:0000313" key="2">
    <source>
        <dbReference type="EMBL" id="PAA93775.1"/>
    </source>
</evidence>
<feature type="compositionally biased region" description="Low complexity" evidence="1">
    <location>
        <begin position="62"/>
        <end position="75"/>
    </location>
</feature>
<proteinExistence type="predicted"/>
<comment type="caution">
    <text evidence="2">The sequence shown here is derived from an EMBL/GenBank/DDBJ whole genome shotgun (WGS) entry which is preliminary data.</text>
</comment>
<evidence type="ECO:0000313" key="3">
    <source>
        <dbReference type="Proteomes" id="UP000215902"/>
    </source>
</evidence>
<feature type="region of interest" description="Disordered" evidence="1">
    <location>
        <begin position="62"/>
        <end position="170"/>
    </location>
</feature>